<feature type="compositionally biased region" description="Basic residues" evidence="1">
    <location>
        <begin position="55"/>
        <end position="64"/>
    </location>
</feature>
<protein>
    <submittedName>
        <fullName evidence="2">Uncharacterized protein</fullName>
    </submittedName>
</protein>
<gene>
    <name evidence="2" type="ORF">A2856_02455</name>
</gene>
<organism evidence="2 3">
    <name type="scientific">Candidatus Uhrbacteria bacterium RIFCSPHIGHO2_01_FULL_63_20</name>
    <dbReference type="NCBI Taxonomy" id="1802385"/>
    <lineage>
        <taxon>Bacteria</taxon>
        <taxon>Candidatus Uhriibacteriota</taxon>
    </lineage>
</organism>
<evidence type="ECO:0000256" key="1">
    <source>
        <dbReference type="SAM" id="MobiDB-lite"/>
    </source>
</evidence>
<name>A0A1F7TKN6_9BACT</name>
<accession>A0A1F7TKN6</accession>
<proteinExistence type="predicted"/>
<evidence type="ECO:0000313" key="3">
    <source>
        <dbReference type="Proteomes" id="UP000177885"/>
    </source>
</evidence>
<sequence>MDMKCPTCPGTVPDVPAGTIPGLCPRCVEGFRIQYIKHQKDRKRRAKPLADVLSRHLRQGTRKP</sequence>
<feature type="region of interest" description="Disordered" evidence="1">
    <location>
        <begin position="38"/>
        <end position="64"/>
    </location>
</feature>
<dbReference type="EMBL" id="MGDT01000007">
    <property type="protein sequence ID" value="OGL66529.1"/>
    <property type="molecule type" value="Genomic_DNA"/>
</dbReference>
<evidence type="ECO:0000313" key="2">
    <source>
        <dbReference type="EMBL" id="OGL66529.1"/>
    </source>
</evidence>
<comment type="caution">
    <text evidence="2">The sequence shown here is derived from an EMBL/GenBank/DDBJ whole genome shotgun (WGS) entry which is preliminary data.</text>
</comment>
<dbReference type="Proteomes" id="UP000177885">
    <property type="component" value="Unassembled WGS sequence"/>
</dbReference>
<reference evidence="2 3" key="1">
    <citation type="journal article" date="2016" name="Nat. Commun.">
        <title>Thousands of microbial genomes shed light on interconnected biogeochemical processes in an aquifer system.</title>
        <authorList>
            <person name="Anantharaman K."/>
            <person name="Brown C.T."/>
            <person name="Hug L.A."/>
            <person name="Sharon I."/>
            <person name="Castelle C.J."/>
            <person name="Probst A.J."/>
            <person name="Thomas B.C."/>
            <person name="Singh A."/>
            <person name="Wilkins M.J."/>
            <person name="Karaoz U."/>
            <person name="Brodie E.L."/>
            <person name="Williams K.H."/>
            <person name="Hubbard S.S."/>
            <person name="Banfield J.F."/>
        </authorList>
    </citation>
    <scope>NUCLEOTIDE SEQUENCE [LARGE SCALE GENOMIC DNA]</scope>
</reference>
<dbReference type="AlphaFoldDB" id="A0A1F7TKN6"/>
<feature type="compositionally biased region" description="Basic residues" evidence="1">
    <location>
        <begin position="38"/>
        <end position="47"/>
    </location>
</feature>